<dbReference type="NCBIfam" id="NF006829">
    <property type="entry name" value="PRK09352.1"/>
    <property type="match status" value="1"/>
</dbReference>
<proteinExistence type="inferred from homology"/>
<dbReference type="HAMAP" id="MF_01815">
    <property type="entry name" value="FabH"/>
    <property type="match status" value="1"/>
</dbReference>
<dbReference type="NCBIfam" id="TIGR00747">
    <property type="entry name" value="fabH"/>
    <property type="match status" value="1"/>
</dbReference>
<evidence type="ECO:0000256" key="8">
    <source>
        <dbReference type="ARBA" id="ARBA00023098"/>
    </source>
</evidence>
<dbReference type="PANTHER" id="PTHR34069:SF2">
    <property type="entry name" value="BETA-KETOACYL-[ACYL-CARRIER-PROTEIN] SYNTHASE III"/>
    <property type="match status" value="1"/>
</dbReference>
<evidence type="ECO:0000256" key="1">
    <source>
        <dbReference type="ARBA" id="ARBA00005194"/>
    </source>
</evidence>
<comment type="subcellular location">
    <subcellularLocation>
        <location evidence="12">Cytoplasm</location>
    </subcellularLocation>
</comment>
<evidence type="ECO:0000256" key="6">
    <source>
        <dbReference type="ARBA" id="ARBA00022679"/>
    </source>
</evidence>
<evidence type="ECO:0000256" key="2">
    <source>
        <dbReference type="ARBA" id="ARBA00008642"/>
    </source>
</evidence>
<organism evidence="16 17">
    <name type="scientific">candidate division GN15 bacterium</name>
    <dbReference type="NCBI Taxonomy" id="2072418"/>
    <lineage>
        <taxon>Bacteria</taxon>
        <taxon>candidate division GN15</taxon>
    </lineage>
</organism>
<comment type="caution">
    <text evidence="16">The sequence shown here is derived from an EMBL/GenBank/DDBJ whole genome shotgun (WGS) entry which is preliminary data.</text>
</comment>
<comment type="domain">
    <text evidence="12">The last Arg residue of the ACP-binding site is essential for the weak association between ACP/AcpP and FabH.</text>
</comment>
<name>A0A855X461_9BACT</name>
<evidence type="ECO:0000259" key="15">
    <source>
        <dbReference type="Pfam" id="PF08545"/>
    </source>
</evidence>
<keyword evidence="5 12" id="KW-0444">Lipid biosynthesis</keyword>
<sequence>MNQKIRARISGTGSFTPPRRMTNADFEKLVDTSDEWIVSRTGIRERRIAGDGITGSDMAVEACKRALDMAGCPNEEVDLLVLATVTPDYRLPSNACVVQEKMGLPNAAAFDVVSACSGFINGLSIAKAYIETGQYRKILVVGTEYLSSIANYADRSTCVLFGDAAGAVLVEATTEDAGIRSTFLKSDGSMREWLWIKVGGTKYPYQKGTDPQGLDKIYMSGSDIFKVAVREMGRASQAVIENAGIAPEQIRWVVPHQANLRIIEALVKRLNVPMDRVYLNIEKYGNTSSASVPLALDEANRQGLIARGDHVLMVAFGGGLFWGSALVKW</sequence>
<keyword evidence="12" id="KW-0511">Multifunctional enzyme</keyword>
<dbReference type="Gene3D" id="3.40.47.10">
    <property type="match status" value="1"/>
</dbReference>
<evidence type="ECO:0000256" key="3">
    <source>
        <dbReference type="ARBA" id="ARBA00012333"/>
    </source>
</evidence>
<comment type="catalytic activity">
    <reaction evidence="11">
        <text>malonyl-[ACP] + acetyl-CoA + H(+) = 3-oxobutanoyl-[ACP] + CO2 + CoA</text>
        <dbReference type="Rhea" id="RHEA:12080"/>
        <dbReference type="Rhea" id="RHEA-COMP:9623"/>
        <dbReference type="Rhea" id="RHEA-COMP:9625"/>
        <dbReference type="ChEBI" id="CHEBI:15378"/>
        <dbReference type="ChEBI" id="CHEBI:16526"/>
        <dbReference type="ChEBI" id="CHEBI:57287"/>
        <dbReference type="ChEBI" id="CHEBI:57288"/>
        <dbReference type="ChEBI" id="CHEBI:78449"/>
        <dbReference type="ChEBI" id="CHEBI:78450"/>
        <dbReference type="EC" id="2.3.1.180"/>
    </reaction>
    <physiologicalReaction direction="left-to-right" evidence="11">
        <dbReference type="Rhea" id="RHEA:12081"/>
    </physiologicalReaction>
</comment>
<keyword evidence="4 12" id="KW-0963">Cytoplasm</keyword>
<feature type="region of interest" description="Disordered" evidence="13">
    <location>
        <begin position="1"/>
        <end position="20"/>
    </location>
</feature>
<dbReference type="CDD" id="cd00830">
    <property type="entry name" value="KAS_III"/>
    <property type="match status" value="1"/>
</dbReference>
<evidence type="ECO:0000256" key="7">
    <source>
        <dbReference type="ARBA" id="ARBA00022832"/>
    </source>
</evidence>
<feature type="domain" description="Beta-ketoacyl-[acyl-carrier-protein] synthase III N-terminal" evidence="15">
    <location>
        <begin position="110"/>
        <end position="188"/>
    </location>
</feature>
<feature type="active site" evidence="12">
    <location>
        <position position="256"/>
    </location>
</feature>
<dbReference type="InterPro" id="IPR004655">
    <property type="entry name" value="FabH"/>
</dbReference>
<dbReference type="GO" id="GO:0004315">
    <property type="term" value="F:3-oxoacyl-[acyl-carrier-protein] synthase activity"/>
    <property type="evidence" value="ECO:0007669"/>
    <property type="project" value="InterPro"/>
</dbReference>
<dbReference type="GO" id="GO:0033818">
    <property type="term" value="F:beta-ketoacyl-acyl-carrier-protein synthase III activity"/>
    <property type="evidence" value="ECO:0007669"/>
    <property type="project" value="UniProtKB-UniRule"/>
</dbReference>
<dbReference type="GO" id="GO:0006633">
    <property type="term" value="P:fatty acid biosynthetic process"/>
    <property type="evidence" value="ECO:0007669"/>
    <property type="project" value="UniProtKB-UniRule"/>
</dbReference>
<dbReference type="InterPro" id="IPR013751">
    <property type="entry name" value="ACP_syn_III_N"/>
</dbReference>
<feature type="active site" evidence="12">
    <location>
        <position position="286"/>
    </location>
</feature>
<keyword evidence="8 12" id="KW-0443">Lipid metabolism</keyword>
<dbReference type="Proteomes" id="UP000250918">
    <property type="component" value="Unassembled WGS sequence"/>
</dbReference>
<dbReference type="InterPro" id="IPR016039">
    <property type="entry name" value="Thiolase-like"/>
</dbReference>
<dbReference type="AlphaFoldDB" id="A0A855X461"/>
<keyword evidence="6 12" id="KW-0808">Transferase</keyword>
<dbReference type="Pfam" id="PF08541">
    <property type="entry name" value="ACP_syn_III_C"/>
    <property type="match status" value="1"/>
</dbReference>
<evidence type="ECO:0000256" key="5">
    <source>
        <dbReference type="ARBA" id="ARBA00022516"/>
    </source>
</evidence>
<feature type="active site" evidence="12">
    <location>
        <position position="116"/>
    </location>
</feature>
<protein>
    <recommendedName>
        <fullName evidence="3 12">Beta-ketoacyl-[acyl-carrier-protein] synthase III</fullName>
        <shortName evidence="12">Beta-ketoacyl-ACP synthase III</shortName>
        <shortName evidence="12">KAS III</shortName>
        <ecNumber evidence="3 12">2.3.1.180</ecNumber>
    </recommendedName>
    <alternativeName>
        <fullName evidence="12">3-oxoacyl-[acyl-carrier-protein] synthase 3</fullName>
    </alternativeName>
    <alternativeName>
        <fullName evidence="12">3-oxoacyl-[acyl-carrier-protein] synthase III</fullName>
    </alternativeName>
</protein>
<dbReference type="SUPFAM" id="SSF53901">
    <property type="entry name" value="Thiolase-like"/>
    <property type="match status" value="1"/>
</dbReference>
<dbReference type="Pfam" id="PF08545">
    <property type="entry name" value="ACP_syn_III"/>
    <property type="match status" value="1"/>
</dbReference>
<comment type="function">
    <text evidence="12">Catalyzes the condensation reaction of fatty acid synthesis by the addition to an acyl acceptor of two carbons from malonyl-ACP. Catalyzes the first condensation reaction which initiates fatty acid synthesis and may therefore play a role in governing the total rate of fatty acid production. Possesses both acetoacetyl-ACP synthase and acetyl transacylase activities. Its substrate specificity determines the biosynthesis of branched-chain and/or straight-chain of fatty acids.</text>
</comment>
<comment type="pathway">
    <text evidence="1 12">Lipid metabolism; fatty acid biosynthesis.</text>
</comment>
<comment type="similarity">
    <text evidence="2 12">Belongs to the thiolase-like superfamily. FabH family.</text>
</comment>
<evidence type="ECO:0000256" key="4">
    <source>
        <dbReference type="ARBA" id="ARBA00022490"/>
    </source>
</evidence>
<evidence type="ECO:0000259" key="14">
    <source>
        <dbReference type="Pfam" id="PF08541"/>
    </source>
</evidence>
<evidence type="ECO:0000256" key="9">
    <source>
        <dbReference type="ARBA" id="ARBA00023160"/>
    </source>
</evidence>
<keyword evidence="9 12" id="KW-0275">Fatty acid biosynthesis</keyword>
<dbReference type="FunFam" id="3.40.47.10:FF:000004">
    <property type="entry name" value="3-oxoacyl-[acyl-carrier-protein] synthase 3"/>
    <property type="match status" value="1"/>
</dbReference>
<accession>A0A855X461</accession>
<evidence type="ECO:0000256" key="13">
    <source>
        <dbReference type="SAM" id="MobiDB-lite"/>
    </source>
</evidence>
<evidence type="ECO:0000256" key="11">
    <source>
        <dbReference type="ARBA" id="ARBA00051096"/>
    </source>
</evidence>
<comment type="subunit">
    <text evidence="12">Homodimer.</text>
</comment>
<dbReference type="InterPro" id="IPR013747">
    <property type="entry name" value="ACP_syn_III_C"/>
</dbReference>
<dbReference type="PANTHER" id="PTHR34069">
    <property type="entry name" value="3-OXOACYL-[ACYL-CARRIER-PROTEIN] SYNTHASE 3"/>
    <property type="match status" value="1"/>
</dbReference>
<gene>
    <name evidence="12" type="primary">fabH</name>
    <name evidence="16" type="ORF">C3F09_10370</name>
</gene>
<dbReference type="EC" id="2.3.1.180" evidence="3 12"/>
<evidence type="ECO:0000256" key="10">
    <source>
        <dbReference type="ARBA" id="ARBA00023315"/>
    </source>
</evidence>
<reference evidence="16 17" key="1">
    <citation type="journal article" date="2018" name="ISME J.">
        <title>A methanotrophic archaeon couples anaerobic oxidation of methane to Fe(III) reduction.</title>
        <authorList>
            <person name="Cai C."/>
            <person name="Leu A.O."/>
            <person name="Xie G.J."/>
            <person name="Guo J."/>
            <person name="Feng Y."/>
            <person name="Zhao J.X."/>
            <person name="Tyson G.W."/>
            <person name="Yuan Z."/>
            <person name="Hu S."/>
        </authorList>
    </citation>
    <scope>NUCLEOTIDE SEQUENCE [LARGE SCALE GENOMIC DNA]</scope>
    <source>
        <strain evidence="16">FeB_12</strain>
    </source>
</reference>
<dbReference type="UniPathway" id="UPA00094"/>
<dbReference type="GO" id="GO:0044550">
    <property type="term" value="P:secondary metabolite biosynthetic process"/>
    <property type="evidence" value="ECO:0007669"/>
    <property type="project" value="TreeGrafter"/>
</dbReference>
<evidence type="ECO:0000313" key="16">
    <source>
        <dbReference type="EMBL" id="PWB69372.1"/>
    </source>
</evidence>
<feature type="region of interest" description="ACP-binding" evidence="12">
    <location>
        <begin position="257"/>
        <end position="261"/>
    </location>
</feature>
<keyword evidence="10 12" id="KW-0012">Acyltransferase</keyword>
<keyword evidence="7 12" id="KW-0276">Fatty acid metabolism</keyword>
<evidence type="ECO:0000256" key="12">
    <source>
        <dbReference type="HAMAP-Rule" id="MF_01815"/>
    </source>
</evidence>
<dbReference type="GO" id="GO:0005737">
    <property type="term" value="C:cytoplasm"/>
    <property type="evidence" value="ECO:0007669"/>
    <property type="project" value="UniProtKB-SubCell"/>
</dbReference>
<evidence type="ECO:0000313" key="17">
    <source>
        <dbReference type="Proteomes" id="UP000250918"/>
    </source>
</evidence>
<dbReference type="EMBL" id="PQAP01000172">
    <property type="protein sequence ID" value="PWB69372.1"/>
    <property type="molecule type" value="Genomic_DNA"/>
</dbReference>
<feature type="domain" description="Beta-ketoacyl-[acyl-carrier-protein] synthase III C-terminal" evidence="14">
    <location>
        <begin position="241"/>
        <end position="329"/>
    </location>
</feature>